<gene>
    <name evidence="3" type="ORF">RIMI_LOCUS20674878</name>
</gene>
<keyword evidence="4" id="KW-1185">Reference proteome</keyword>
<feature type="domain" description="DED" evidence="2">
    <location>
        <begin position="3"/>
        <end position="81"/>
    </location>
</feature>
<proteinExistence type="predicted"/>
<evidence type="ECO:0008006" key="5">
    <source>
        <dbReference type="Google" id="ProtNLM"/>
    </source>
</evidence>
<comment type="caution">
    <text evidence="3">The sequence shown here is derived from an EMBL/GenBank/DDBJ whole genome shotgun (WGS) entry which is preliminary data.</text>
</comment>
<dbReference type="EMBL" id="CAUEEQ010070023">
    <property type="protein sequence ID" value="CAJ0965816.1"/>
    <property type="molecule type" value="Genomic_DNA"/>
</dbReference>
<accession>A0ABN9MJY1</accession>
<dbReference type="Pfam" id="PF01335">
    <property type="entry name" value="DED"/>
    <property type="match status" value="1"/>
</dbReference>
<organism evidence="3 4">
    <name type="scientific">Ranitomeya imitator</name>
    <name type="common">mimic poison frog</name>
    <dbReference type="NCBI Taxonomy" id="111125"/>
    <lineage>
        <taxon>Eukaryota</taxon>
        <taxon>Metazoa</taxon>
        <taxon>Chordata</taxon>
        <taxon>Craniata</taxon>
        <taxon>Vertebrata</taxon>
        <taxon>Euteleostomi</taxon>
        <taxon>Amphibia</taxon>
        <taxon>Batrachia</taxon>
        <taxon>Anura</taxon>
        <taxon>Neobatrachia</taxon>
        <taxon>Hyloidea</taxon>
        <taxon>Dendrobatidae</taxon>
        <taxon>Dendrobatinae</taxon>
        <taxon>Ranitomeya</taxon>
    </lineage>
</organism>
<dbReference type="PROSITE" id="PS50168">
    <property type="entry name" value="DED"/>
    <property type="match status" value="1"/>
</dbReference>
<dbReference type="SMART" id="SM00031">
    <property type="entry name" value="DED"/>
    <property type="match status" value="1"/>
</dbReference>
<dbReference type="InterPro" id="IPR000488">
    <property type="entry name" value="Death_dom"/>
</dbReference>
<evidence type="ECO:0000259" key="2">
    <source>
        <dbReference type="PROSITE" id="PS50168"/>
    </source>
</evidence>
<evidence type="ECO:0000313" key="4">
    <source>
        <dbReference type="Proteomes" id="UP001176940"/>
    </source>
</evidence>
<sequence>MDNFHTLLLEISQKLDERELESMKFLCNKKIVKKKMEMIKSPLDLFRQLQELTEISEDDLTFLISLLKAINRLDLVQKVEPGPRCEVETKERDQIDEAFDIICDNVAKDWRRLIRTLGLSEAMIEQVIYNNPCNMREQLMQCLIEWRKMKKDSATVSSLYKH</sequence>
<dbReference type="PANTHER" id="PTHR15077">
    <property type="entry name" value="FAS-ASSOCIATING DEATH DOMAIN-CONTAINING PROTEIN FADD"/>
    <property type="match status" value="1"/>
</dbReference>
<name>A0ABN9MJY1_9NEOB</name>
<feature type="domain" description="Death" evidence="1">
    <location>
        <begin position="95"/>
        <end position="162"/>
    </location>
</feature>
<dbReference type="Proteomes" id="UP001176940">
    <property type="component" value="Unassembled WGS sequence"/>
</dbReference>
<evidence type="ECO:0000259" key="1">
    <source>
        <dbReference type="PROSITE" id="PS50017"/>
    </source>
</evidence>
<dbReference type="InterPro" id="IPR001875">
    <property type="entry name" value="DED_dom"/>
</dbReference>
<dbReference type="Pfam" id="PF00531">
    <property type="entry name" value="Death"/>
    <property type="match status" value="1"/>
</dbReference>
<dbReference type="InterPro" id="IPR016729">
    <property type="entry name" value="FADD"/>
</dbReference>
<evidence type="ECO:0000313" key="3">
    <source>
        <dbReference type="EMBL" id="CAJ0965816.1"/>
    </source>
</evidence>
<dbReference type="PROSITE" id="PS50017">
    <property type="entry name" value="DEATH_DOMAIN"/>
    <property type="match status" value="1"/>
</dbReference>
<dbReference type="CDD" id="cd08336">
    <property type="entry name" value="DED_FADD"/>
    <property type="match status" value="1"/>
</dbReference>
<dbReference type="SUPFAM" id="SSF47986">
    <property type="entry name" value="DEATH domain"/>
    <property type="match status" value="1"/>
</dbReference>
<dbReference type="InterPro" id="IPR011029">
    <property type="entry name" value="DEATH-like_dom_sf"/>
</dbReference>
<dbReference type="PANTHER" id="PTHR15077:SF10">
    <property type="entry name" value="FAS-ASSOCIATED DEATH DOMAIN PROTEIN"/>
    <property type="match status" value="1"/>
</dbReference>
<reference evidence="3" key="1">
    <citation type="submission" date="2023-07" db="EMBL/GenBank/DDBJ databases">
        <authorList>
            <person name="Stuckert A."/>
        </authorList>
    </citation>
    <scope>NUCLEOTIDE SEQUENCE</scope>
</reference>
<dbReference type="Gene3D" id="1.10.533.10">
    <property type="entry name" value="Death Domain, Fas"/>
    <property type="match status" value="2"/>
</dbReference>
<protein>
    <recommendedName>
        <fullName evidence="5">FADD</fullName>
    </recommendedName>
</protein>